<dbReference type="Gene3D" id="3.90.580.10">
    <property type="entry name" value="Zinc finger, CHC2-type domain"/>
    <property type="match status" value="1"/>
</dbReference>
<dbReference type="KEGG" id="dvu:DVU_0191"/>
<organism evidence="2 3">
    <name type="scientific">Nitratidesulfovibrio vulgaris (strain ATCC 29579 / DSM 644 / CCUG 34227 / NCIMB 8303 / VKM B-1760 / Hildenborough)</name>
    <name type="common">Desulfovibrio vulgaris</name>
    <dbReference type="NCBI Taxonomy" id="882"/>
    <lineage>
        <taxon>Bacteria</taxon>
        <taxon>Pseudomonadati</taxon>
        <taxon>Thermodesulfobacteriota</taxon>
        <taxon>Desulfovibrionia</taxon>
        <taxon>Desulfovibrionales</taxon>
        <taxon>Desulfovibrionaceae</taxon>
        <taxon>Nitratidesulfovibrio</taxon>
    </lineage>
</organism>
<accession>Q72FM2</accession>
<dbReference type="EMBL" id="AE017285">
    <property type="protein sequence ID" value="AAS94675.1"/>
    <property type="molecule type" value="Genomic_DNA"/>
</dbReference>
<dbReference type="eggNOG" id="COG0358">
    <property type="taxonomic scope" value="Bacteria"/>
</dbReference>
<dbReference type="GO" id="GO:0004386">
    <property type="term" value="F:helicase activity"/>
    <property type="evidence" value="ECO:0007669"/>
    <property type="project" value="InterPro"/>
</dbReference>
<name>Q72FM2_NITV2</name>
<dbReference type="PATRIC" id="fig|882.5.peg.183"/>
<sequence>MRAPLLERLAARGLQPRKVSTGRGDRGEEYASPCPVCGGRDRFRIWPEQPGGPACAKAGVVGTWFCRQEQKGGDVLEYLLTVERLEWAEACKELGIERTTFVPGRLPAMPKAIRKASFQPKPSALPGDIWSARAGKFVADAHAALLRTPRALAYLAERGLPEAAVRRYRLGYLAGEQGRQGVFRARSAWGLQPKEGKDGKPRTSMFIPRGIIIPAYGPAGQDGAPVRIRIRRPDGDVEQWGDKYMLVEGGCGRTTMLLGEAPRAVVVVEAELDAMLVRHAAGDLVGALAVLTNRGRPDATAHTALQSAASILVALDYDGPGADGWAWWRETYPQAKRWPVPAGKDPGDAFKQGEDLRAWILAGLPPVLAMEHAKARGAEQLSSVEQAPTASSAPAVAPCATAPAPIPSPAAAAASAPASSCGLQPDVMQTVLAFRTLWEGMPVKYVRFNSGGYEWQYPAPWGKRHMARLHELLRRFDATPTLWDYFAEHPARIITPDNLLCRARRSNANRPHQNDAACC</sequence>
<evidence type="ECO:0000313" key="2">
    <source>
        <dbReference type="EMBL" id="AAS94675.1"/>
    </source>
</evidence>
<keyword evidence="3" id="KW-1185">Reference proteome</keyword>
<dbReference type="AlphaFoldDB" id="Q72FM2"/>
<dbReference type="SMR" id="Q72FM2"/>
<protein>
    <recommendedName>
        <fullName evidence="1">DNA primase/helicase Gp4 N-terminal Bacteriophage T7-like domain-containing protein</fullName>
    </recommendedName>
</protein>
<dbReference type="EnsemblBacteria" id="AAS94675">
    <property type="protein sequence ID" value="AAS94675"/>
    <property type="gene ID" value="DVU_0191"/>
</dbReference>
<dbReference type="OrthoDB" id="8967890at2"/>
<evidence type="ECO:0000259" key="1">
    <source>
        <dbReference type="SMART" id="SM00778"/>
    </source>
</evidence>
<dbReference type="RefSeq" id="WP_010937501.1">
    <property type="nucleotide sequence ID" value="NC_002937.3"/>
</dbReference>
<dbReference type="Proteomes" id="UP000002194">
    <property type="component" value="Chromosome"/>
</dbReference>
<dbReference type="SUPFAM" id="SSF57783">
    <property type="entry name" value="Zinc beta-ribbon"/>
    <property type="match status" value="1"/>
</dbReference>
<dbReference type="SMART" id="SM00778">
    <property type="entry name" value="Prim_Zn_Ribbon"/>
    <property type="match status" value="1"/>
</dbReference>
<feature type="domain" description="DNA primase/helicase Gp4 N-terminal Bacteriophage T7-like" evidence="1">
    <location>
        <begin position="29"/>
        <end position="76"/>
    </location>
</feature>
<proteinExistence type="predicted"/>
<gene>
    <name evidence="2" type="ordered locus">DVU_0191</name>
</gene>
<dbReference type="GO" id="GO:0003677">
    <property type="term" value="F:DNA binding"/>
    <property type="evidence" value="ECO:0007669"/>
    <property type="project" value="InterPro"/>
</dbReference>
<dbReference type="STRING" id="882.DVU_0191"/>
<dbReference type="GO" id="GO:0006260">
    <property type="term" value="P:DNA replication"/>
    <property type="evidence" value="ECO:0007669"/>
    <property type="project" value="InterPro"/>
</dbReference>
<reference evidence="2 3" key="1">
    <citation type="journal article" date="2004" name="Nat. Biotechnol.">
        <title>The genome sequence of the anaerobic, sulfate-reducing bacterium Desulfovibrio vulgaris Hildenborough.</title>
        <authorList>
            <person name="Heidelberg J.F."/>
            <person name="Seshadri R."/>
            <person name="Haveman S.A."/>
            <person name="Hemme C.L."/>
            <person name="Paulsen I.T."/>
            <person name="Kolonay J.F."/>
            <person name="Eisen J.A."/>
            <person name="Ward N."/>
            <person name="Methe B."/>
            <person name="Brinkac L.M."/>
            <person name="Daugherty S.C."/>
            <person name="Deboy R.T."/>
            <person name="Dodson R.J."/>
            <person name="Durkin A.S."/>
            <person name="Madupu R."/>
            <person name="Nelson W.C."/>
            <person name="Sullivan S.A."/>
            <person name="Fouts D."/>
            <person name="Haft D.H."/>
            <person name="Selengut J."/>
            <person name="Peterson J.D."/>
            <person name="Davidsen T.M."/>
            <person name="Zafar N."/>
            <person name="Zhou L."/>
            <person name="Radune D."/>
            <person name="Dimitrov G."/>
            <person name="Hance M."/>
            <person name="Tran K."/>
            <person name="Khouri H."/>
            <person name="Gill J."/>
            <person name="Utterback T.R."/>
            <person name="Feldblyum T.V."/>
            <person name="Wall J.D."/>
            <person name="Voordouw G."/>
            <person name="Fraser C.M."/>
        </authorList>
    </citation>
    <scope>NUCLEOTIDE SEQUENCE [LARGE SCALE GENOMIC DNA]</scope>
    <source>
        <strain evidence="3">ATCC 29579 / DSM 644 / NCIMB 8303 / VKM B-1760 / Hildenborough</strain>
    </source>
</reference>
<dbReference type="InterPro" id="IPR013237">
    <property type="entry name" value="Phage_T7_Gp4_N"/>
</dbReference>
<dbReference type="HOGENOM" id="CLU_034077_0_0_7"/>
<dbReference type="GO" id="GO:0008270">
    <property type="term" value="F:zinc ion binding"/>
    <property type="evidence" value="ECO:0007669"/>
    <property type="project" value="InterPro"/>
</dbReference>
<evidence type="ECO:0000313" key="3">
    <source>
        <dbReference type="Proteomes" id="UP000002194"/>
    </source>
</evidence>
<dbReference type="PaxDb" id="882-DVU_0191"/>
<dbReference type="InterPro" id="IPR036977">
    <property type="entry name" value="DNA_primase_Znf_CHC2"/>
</dbReference>
<dbReference type="Pfam" id="PF08273">
    <property type="entry name" value="Zn_Ribbon_Prim"/>
    <property type="match status" value="1"/>
</dbReference>